<dbReference type="EMBL" id="FWDM01000019">
    <property type="protein sequence ID" value="SLM12712.1"/>
    <property type="molecule type" value="Genomic_DNA"/>
</dbReference>
<reference evidence="4" key="1">
    <citation type="submission" date="2017-02" db="EMBL/GenBank/DDBJ databases">
        <authorList>
            <person name="Regsiter A."/>
            <person name="William W."/>
        </authorList>
    </citation>
    <scope>NUCLEOTIDE SEQUENCE</scope>
    <source>
        <strain evidence="4">Bib</strain>
    </source>
</reference>
<dbReference type="Pfam" id="PF13432">
    <property type="entry name" value="TPR_16"/>
    <property type="match status" value="2"/>
</dbReference>
<feature type="repeat" description="TPR" evidence="3">
    <location>
        <begin position="78"/>
        <end position="111"/>
    </location>
</feature>
<keyword evidence="1" id="KW-0677">Repeat</keyword>
<proteinExistence type="predicted"/>
<dbReference type="SMART" id="SM00028">
    <property type="entry name" value="TPR"/>
    <property type="match status" value="4"/>
</dbReference>
<evidence type="ECO:0000313" key="4">
    <source>
        <dbReference type="EMBL" id="SLM12712.1"/>
    </source>
</evidence>
<dbReference type="InterPro" id="IPR019734">
    <property type="entry name" value="TPR_rpt"/>
</dbReference>
<evidence type="ECO:0000256" key="3">
    <source>
        <dbReference type="PROSITE-ProRule" id="PRU00339"/>
    </source>
</evidence>
<dbReference type="SUPFAM" id="SSF48452">
    <property type="entry name" value="TPR-like"/>
    <property type="match status" value="1"/>
</dbReference>
<dbReference type="InterPro" id="IPR011990">
    <property type="entry name" value="TPR-like_helical_dom_sf"/>
</dbReference>
<accession>A0A3P3XID8</accession>
<feature type="repeat" description="TPR" evidence="3">
    <location>
        <begin position="112"/>
        <end position="145"/>
    </location>
</feature>
<dbReference type="AlphaFoldDB" id="A0A3P3XID8"/>
<protein>
    <submittedName>
        <fullName evidence="4">Putative Tetratricopeptide TPR_1 repeat-containing protein</fullName>
    </submittedName>
</protein>
<dbReference type="InterPro" id="IPR051685">
    <property type="entry name" value="Ycf3/AcsC/BcsC/TPR_MFPF"/>
</dbReference>
<sequence length="189" mass="21089">MANSEKNKLIADLNNQAVSLIDAGRYQEAINLLDKALVLDPSRTGVLFNRAEAHRLAGNFDAARSDLLSELQMEPDSPEVLHALGLLAYEQDDFAQASEFYRKALDKDPLYASAWNDLGVVAFRSEKYDEARAAFEKATSLDPDFSDAWFNLADTYDELGLADKRAYALKKLHAARMRTGEKPDSEDRA</sequence>
<organism evidence="4">
    <name type="scientific">uncultured spirochete</name>
    <dbReference type="NCBI Taxonomy" id="156406"/>
    <lineage>
        <taxon>Bacteria</taxon>
        <taxon>Pseudomonadati</taxon>
        <taxon>Spirochaetota</taxon>
        <taxon>Spirochaetia</taxon>
        <taxon>Spirochaetales</taxon>
        <taxon>environmental samples</taxon>
    </lineage>
</organism>
<name>A0A3P3XID8_9SPIR</name>
<keyword evidence="2 3" id="KW-0802">TPR repeat</keyword>
<evidence type="ECO:0000256" key="1">
    <source>
        <dbReference type="ARBA" id="ARBA00022737"/>
    </source>
</evidence>
<dbReference type="PANTHER" id="PTHR44943:SF8">
    <property type="entry name" value="TPR REPEAT-CONTAINING PROTEIN MJ0263"/>
    <property type="match status" value="1"/>
</dbReference>
<gene>
    <name evidence="4" type="ORF">SPIROBIBN47_260018</name>
</gene>
<dbReference type="PANTHER" id="PTHR44943">
    <property type="entry name" value="CELLULOSE SYNTHASE OPERON PROTEIN C"/>
    <property type="match status" value="1"/>
</dbReference>
<dbReference type="PROSITE" id="PS50005">
    <property type="entry name" value="TPR"/>
    <property type="match status" value="3"/>
</dbReference>
<feature type="repeat" description="TPR" evidence="3">
    <location>
        <begin position="10"/>
        <end position="43"/>
    </location>
</feature>
<dbReference type="Gene3D" id="1.25.40.10">
    <property type="entry name" value="Tetratricopeptide repeat domain"/>
    <property type="match status" value="2"/>
</dbReference>
<evidence type="ECO:0000256" key="2">
    <source>
        <dbReference type="ARBA" id="ARBA00022803"/>
    </source>
</evidence>
<dbReference type="PROSITE" id="PS50293">
    <property type="entry name" value="TPR_REGION"/>
    <property type="match status" value="1"/>
</dbReference>